<name>A0AA39T1I7_9PEZI</name>
<accession>A0AA39T1I7</accession>
<gene>
    <name evidence="3" type="ORF">B0T14DRAFT_571081</name>
</gene>
<evidence type="ECO:0000313" key="4">
    <source>
        <dbReference type="Proteomes" id="UP001175000"/>
    </source>
</evidence>
<evidence type="ECO:0000256" key="1">
    <source>
        <dbReference type="SAM" id="MobiDB-lite"/>
    </source>
</evidence>
<proteinExistence type="predicted"/>
<dbReference type="InterPro" id="IPR004114">
    <property type="entry name" value="THUMP_dom"/>
</dbReference>
<keyword evidence="4" id="KW-1185">Reference proteome</keyword>
<sequence>MTDGKRKDAPGGGQQNGGKKKKTGNSGKWKTPHHQGKQLDLIQPGDQGIWVTCARHKEAKALREVSQLFSQYLEKMYGIKEMEDAEPEDGDVDDIEAAVQKEVATLSYKDKGDDEHRHFTAVKMNVDCLLFVRTRAPIEPLEFVRRICADAKAREPGQLKCRYVNRLTPVTVIGKASEAGLLEVARKALSPIFKLNPSTEMTAPKEAEESEVEASEEQAKDEGKVVAEEPETREYEPSTFAIRPQIRNHSNLKRNHVIVQTAGLVDQKLHKVNLTSPDYVIVIDIYQAGPHLISLRSEQITRAELTIRQTACGMCVVGRDWEELKKYNLSELYGVSTEEAKEKDS</sequence>
<feature type="region of interest" description="Disordered" evidence="1">
    <location>
        <begin position="199"/>
        <end position="236"/>
    </location>
</feature>
<feature type="compositionally biased region" description="Basic and acidic residues" evidence="1">
    <location>
        <begin position="217"/>
        <end position="236"/>
    </location>
</feature>
<dbReference type="GO" id="GO:0003723">
    <property type="term" value="F:RNA binding"/>
    <property type="evidence" value="ECO:0007669"/>
    <property type="project" value="InterPro"/>
</dbReference>
<dbReference type="CDD" id="cd11717">
    <property type="entry name" value="THUMP_THUMPD1_like"/>
    <property type="match status" value="1"/>
</dbReference>
<dbReference type="GO" id="GO:0006400">
    <property type="term" value="P:tRNA modification"/>
    <property type="evidence" value="ECO:0007669"/>
    <property type="project" value="InterPro"/>
</dbReference>
<evidence type="ECO:0000313" key="3">
    <source>
        <dbReference type="EMBL" id="KAK0611161.1"/>
    </source>
</evidence>
<dbReference type="EMBL" id="JAULSU010000007">
    <property type="protein sequence ID" value="KAK0611161.1"/>
    <property type="molecule type" value="Genomic_DNA"/>
</dbReference>
<evidence type="ECO:0000259" key="2">
    <source>
        <dbReference type="Pfam" id="PF02926"/>
    </source>
</evidence>
<dbReference type="Gene3D" id="3.30.2300.10">
    <property type="entry name" value="THUMP superfamily"/>
    <property type="match status" value="1"/>
</dbReference>
<dbReference type="PANTHER" id="PTHR13452:SF10">
    <property type="entry name" value="THUMP DOMAIN-CONTAINING PROTEIN 1"/>
    <property type="match status" value="1"/>
</dbReference>
<organism evidence="3 4">
    <name type="scientific">Immersiella caudata</name>
    <dbReference type="NCBI Taxonomy" id="314043"/>
    <lineage>
        <taxon>Eukaryota</taxon>
        <taxon>Fungi</taxon>
        <taxon>Dikarya</taxon>
        <taxon>Ascomycota</taxon>
        <taxon>Pezizomycotina</taxon>
        <taxon>Sordariomycetes</taxon>
        <taxon>Sordariomycetidae</taxon>
        <taxon>Sordariales</taxon>
        <taxon>Lasiosphaeriaceae</taxon>
        <taxon>Immersiella</taxon>
    </lineage>
</organism>
<reference evidence="3" key="1">
    <citation type="submission" date="2023-06" db="EMBL/GenBank/DDBJ databases">
        <title>Genome-scale phylogeny and comparative genomics of the fungal order Sordariales.</title>
        <authorList>
            <consortium name="Lawrence Berkeley National Laboratory"/>
            <person name="Hensen N."/>
            <person name="Bonometti L."/>
            <person name="Westerberg I."/>
            <person name="Brannstrom I.O."/>
            <person name="Guillou S."/>
            <person name="Cros-Aarteil S."/>
            <person name="Calhoun S."/>
            <person name="Haridas S."/>
            <person name="Kuo A."/>
            <person name="Mondo S."/>
            <person name="Pangilinan J."/>
            <person name="Riley R."/>
            <person name="Labutti K."/>
            <person name="Andreopoulos B."/>
            <person name="Lipzen A."/>
            <person name="Chen C."/>
            <person name="Yanf M."/>
            <person name="Daum C."/>
            <person name="Ng V."/>
            <person name="Clum A."/>
            <person name="Steindorff A."/>
            <person name="Ohm R."/>
            <person name="Martin F."/>
            <person name="Silar P."/>
            <person name="Natvig D."/>
            <person name="Lalanne C."/>
            <person name="Gautier V."/>
            <person name="Ament-Velasquez S.L."/>
            <person name="Kruys A."/>
            <person name="Hutchinson M.I."/>
            <person name="Powell A.J."/>
            <person name="Barry K."/>
            <person name="Miller A.N."/>
            <person name="Grigoriev I.V."/>
            <person name="Debuchy R."/>
            <person name="Gladieux P."/>
            <person name="Thoren M.H."/>
            <person name="Johannesson H."/>
        </authorList>
    </citation>
    <scope>NUCLEOTIDE SEQUENCE</scope>
    <source>
        <strain evidence="3">CBS 606.72</strain>
    </source>
</reference>
<dbReference type="Proteomes" id="UP001175000">
    <property type="component" value="Unassembled WGS sequence"/>
</dbReference>
<dbReference type="PANTHER" id="PTHR13452">
    <property type="entry name" value="THUMP DOMAIN CONTAINING PROTEIN 1-RELATED"/>
    <property type="match status" value="1"/>
</dbReference>
<dbReference type="AlphaFoldDB" id="A0AA39T1I7"/>
<dbReference type="SUPFAM" id="SSF143437">
    <property type="entry name" value="THUMP domain-like"/>
    <property type="match status" value="1"/>
</dbReference>
<feature type="region of interest" description="Disordered" evidence="1">
    <location>
        <begin position="1"/>
        <end position="41"/>
    </location>
</feature>
<dbReference type="InterPro" id="IPR040183">
    <property type="entry name" value="THUMPD1-like"/>
</dbReference>
<dbReference type="Pfam" id="PF02926">
    <property type="entry name" value="THUMP"/>
    <property type="match status" value="1"/>
</dbReference>
<feature type="domain" description="THUMP" evidence="2">
    <location>
        <begin position="235"/>
        <end position="287"/>
    </location>
</feature>
<protein>
    <recommendedName>
        <fullName evidence="2">THUMP domain-containing protein</fullName>
    </recommendedName>
</protein>
<comment type="caution">
    <text evidence="3">The sequence shown here is derived from an EMBL/GenBank/DDBJ whole genome shotgun (WGS) entry which is preliminary data.</text>
</comment>